<evidence type="ECO:0000313" key="2">
    <source>
        <dbReference type="EMBL" id="CDG34134.1"/>
    </source>
</evidence>
<protein>
    <submittedName>
        <fullName evidence="2">Uncharacterized protein</fullName>
    </submittedName>
</protein>
<proteinExistence type="predicted"/>
<evidence type="ECO:0000256" key="1">
    <source>
        <dbReference type="SAM" id="MobiDB-lite"/>
    </source>
</evidence>
<organism evidence="2 3">
    <name type="scientific">Parasaccharibacter apium</name>
    <dbReference type="NCBI Taxonomy" id="1510841"/>
    <lineage>
        <taxon>Bacteria</taxon>
        <taxon>Pseudomonadati</taxon>
        <taxon>Pseudomonadota</taxon>
        <taxon>Alphaproteobacteria</taxon>
        <taxon>Acetobacterales</taxon>
        <taxon>Acetobacteraceae</taxon>
        <taxon>Parasaccharibacter</taxon>
    </lineage>
</organism>
<reference evidence="2 3" key="1">
    <citation type="journal article" date="2014" name="Genome Biol. Evol.">
        <title>Acetic acid bacteria genomes reveal functional traits for adaptation to life in insect guts.</title>
        <authorList>
            <person name="Chouaia B."/>
            <person name="Gaiarsa S."/>
            <person name="Crotti E."/>
            <person name="Comandatore F."/>
            <person name="Degli Esposti M."/>
            <person name="Ricci I."/>
            <person name="Alma A."/>
            <person name="Favia G."/>
            <person name="Bandi C."/>
            <person name="Daffonchio D."/>
        </authorList>
    </citation>
    <scope>NUCLEOTIDE SEQUENCE [LARGE SCALE GENOMIC DNA]</scope>
    <source>
        <strain evidence="3">AM169</strain>
    </source>
</reference>
<sequence length="52" mass="5561">MLIDSPDFLRGDNSALHVRGESLGAQKKTRTSTSLRTQAPEACASTNSAIWA</sequence>
<feature type="region of interest" description="Disordered" evidence="1">
    <location>
        <begin position="22"/>
        <end position="52"/>
    </location>
</feature>
<dbReference type="EMBL" id="CBLY010000006">
    <property type="protein sequence ID" value="CDG34134.1"/>
    <property type="molecule type" value="Genomic_DNA"/>
</dbReference>
<comment type="caution">
    <text evidence="2">The sequence shown here is derived from an EMBL/GenBank/DDBJ whole genome shotgun (WGS) entry which is preliminary data.</text>
</comment>
<gene>
    <name evidence="2" type="ORF">SACS_1396</name>
</gene>
<reference evidence="2 3" key="2">
    <citation type="journal article" date="2014" name="PLoS ONE">
        <title>Evolution of mitochondria reconstructed from the energy metabolism of living bacteria.</title>
        <authorList>
            <person name="Degli Esposti M."/>
            <person name="Chouaia B."/>
            <person name="Comandatore F."/>
            <person name="Crotti E."/>
            <person name="Sassera D."/>
            <person name="Lievens P.M."/>
            <person name="Daffonchio D."/>
            <person name="Bandi C."/>
        </authorList>
    </citation>
    <scope>NUCLEOTIDE SEQUENCE [LARGE SCALE GENOMIC DNA]</scope>
    <source>
        <strain evidence="3">AM169</strain>
    </source>
</reference>
<dbReference type="Proteomes" id="UP000027590">
    <property type="component" value="Unassembled WGS sequence"/>
</dbReference>
<accession>A0A7U7G6K2</accession>
<name>A0A7U7G6K2_9PROT</name>
<dbReference type="AlphaFoldDB" id="A0A7U7G6K2"/>
<evidence type="ECO:0000313" key="3">
    <source>
        <dbReference type="Proteomes" id="UP000027590"/>
    </source>
</evidence>